<protein>
    <submittedName>
        <fullName evidence="3">UPF0045 family protein</fullName>
    </submittedName>
</protein>
<gene>
    <name evidence="4" type="ORF">APQ99_00333</name>
    <name evidence="3" type="ORF">HBSAL_09565</name>
</gene>
<evidence type="ECO:0000256" key="1">
    <source>
        <dbReference type="ARBA" id="ARBA00010272"/>
    </source>
</evidence>
<dbReference type="EMBL" id="CP038631">
    <property type="protein sequence ID" value="QCC45557.1"/>
    <property type="molecule type" value="Genomic_DNA"/>
</dbReference>
<dbReference type="PANTHER" id="PTHR33777">
    <property type="entry name" value="UPF0045 PROTEIN ECM15"/>
    <property type="match status" value="1"/>
</dbReference>
<accession>A0A4D6GYV1</accession>
<reference evidence="3 5" key="1">
    <citation type="journal article" date="2019" name="Microbiol. Resour. Announc.">
        <title>The Genome Sequence of the Halobacterium salinarum Type Strain Is Closely Related to That of Laboratory Strains NRC-1 and R1.</title>
        <authorList>
            <person name="Pfeiffer F."/>
            <person name="Marchfelder A."/>
            <person name="Habermann B."/>
            <person name="Dyall-Smith M.L."/>
        </authorList>
    </citation>
    <scope>NUCLEOTIDE SEQUENCE [LARGE SCALE GENOMIC DNA]</scope>
    <source>
        <strain evidence="3">91-R6</strain>
        <strain evidence="5">ATCC 33171 / DSM 3754 / JCM 8978 / NBRC 102687 / NCIMB 764 / 91-R6</strain>
    </source>
</reference>
<dbReference type="Gene3D" id="3.30.70.930">
    <property type="match status" value="1"/>
</dbReference>
<dbReference type="AlphaFoldDB" id="A0A4D6GYV1"/>
<reference evidence="3" key="3">
    <citation type="journal article" name="MicrobiologyOpen">
        <title>Whole-genome comparison between the type strain of Halobacterium salinarum (DSM 3754(T)) and the laboratory strains R1 and NRC-1.</title>
        <authorList>
            <person name="Pfeiffer F."/>
            <person name="Losensky G."/>
            <person name="Marchfelder A."/>
            <person name="Habermann B."/>
            <person name="Dyall-Smith M."/>
        </authorList>
    </citation>
    <scope>NUCLEOTIDE SEQUENCE</scope>
    <source>
        <strain evidence="3">91-R6</strain>
    </source>
</reference>
<dbReference type="Proteomes" id="UP000296216">
    <property type="component" value="Chromosome"/>
</dbReference>
<dbReference type="InterPro" id="IPR002767">
    <property type="entry name" value="Thiamine_BP"/>
</dbReference>
<dbReference type="Pfam" id="PF01910">
    <property type="entry name" value="Thiamine_BP"/>
    <property type="match status" value="1"/>
</dbReference>
<evidence type="ECO:0000313" key="4">
    <source>
        <dbReference type="EMBL" id="TYO81823.1"/>
    </source>
</evidence>
<dbReference type="GeneID" id="68694496"/>
<reference evidence="4 6" key="2">
    <citation type="submission" date="2019-07" db="EMBL/GenBank/DDBJ databases">
        <title>Genomic Encyclopedia of Archaeal and Bacterial Type Strains, Phase II (KMG-II): from individual species to whole genera.</title>
        <authorList>
            <person name="Goeker M."/>
        </authorList>
    </citation>
    <scope>NUCLEOTIDE SEQUENCE [LARGE SCALE GENOMIC DNA]</scope>
    <source>
        <strain evidence="4 6">DSM 3754</strain>
    </source>
</reference>
<dbReference type="SUPFAM" id="SSF89957">
    <property type="entry name" value="MTH1187/YkoF-like"/>
    <property type="match status" value="1"/>
</dbReference>
<evidence type="ECO:0000313" key="5">
    <source>
        <dbReference type="Proteomes" id="UP000296216"/>
    </source>
</evidence>
<proteinExistence type="inferred from homology"/>
<feature type="domain" description="Thiamine-binding protein" evidence="2">
    <location>
        <begin position="6"/>
        <end position="94"/>
    </location>
</feature>
<dbReference type="PANTHER" id="PTHR33777:SF1">
    <property type="entry name" value="UPF0045 PROTEIN ECM15"/>
    <property type="match status" value="1"/>
</dbReference>
<comment type="similarity">
    <text evidence="1">Belongs to the UPF0045 family.</text>
</comment>
<dbReference type="GO" id="GO:0005829">
    <property type="term" value="C:cytosol"/>
    <property type="evidence" value="ECO:0007669"/>
    <property type="project" value="TreeGrafter"/>
</dbReference>
<dbReference type="InterPro" id="IPR029756">
    <property type="entry name" value="MTH1187/YkoF-like"/>
</dbReference>
<name>A0A4D6GYV1_HALS9</name>
<dbReference type="RefSeq" id="WP_010903375.1">
    <property type="nucleotide sequence ID" value="NZ_VRYN01000001.1"/>
</dbReference>
<evidence type="ECO:0000313" key="6">
    <source>
        <dbReference type="Proteomes" id="UP000323075"/>
    </source>
</evidence>
<evidence type="ECO:0000313" key="3">
    <source>
        <dbReference type="EMBL" id="QCC45557.1"/>
    </source>
</evidence>
<evidence type="ECO:0000259" key="2">
    <source>
        <dbReference type="Pfam" id="PF01910"/>
    </source>
</evidence>
<sequence>MTVTAMLSVAPVDSPGVDFDAQIASAVDALEEFDVRYRTHPMETTIEADDMAELMAAVTAAHQAVDAPRVGTTLKIDHYREEDLAVEEKVDRVEDRLGRTAASDR</sequence>
<dbReference type="EMBL" id="VRYN01000001">
    <property type="protein sequence ID" value="TYO81823.1"/>
    <property type="molecule type" value="Genomic_DNA"/>
</dbReference>
<dbReference type="Proteomes" id="UP000323075">
    <property type="component" value="Unassembled WGS sequence"/>
</dbReference>
<dbReference type="NCBIfam" id="TIGR00106">
    <property type="entry name" value="MTH1187 family thiamine-binding protein"/>
    <property type="match status" value="1"/>
</dbReference>
<organism evidence="3 5">
    <name type="scientific">Halobacterium salinarum (strain ATCC 33171 / DSM 3754 / JCM 8978 / NBRC 102687 / NCIMB 764 / 91-R6)</name>
    <dbReference type="NCBI Taxonomy" id="2597657"/>
    <lineage>
        <taxon>Archaea</taxon>
        <taxon>Methanobacteriati</taxon>
        <taxon>Methanobacteriota</taxon>
        <taxon>Stenosarchaea group</taxon>
        <taxon>Halobacteria</taxon>
        <taxon>Halobacteriales</taxon>
        <taxon>Halobacteriaceae</taxon>
        <taxon>Halobacterium</taxon>
    </lineage>
</organism>
<dbReference type="InterPro" id="IPR051614">
    <property type="entry name" value="UPF0045_domain"/>
</dbReference>